<protein>
    <submittedName>
        <fullName evidence="1">Uncharacterized protein</fullName>
    </submittedName>
</protein>
<dbReference type="EMBL" id="CASHSV030000513">
    <property type="protein sequence ID" value="CAJ2666460.1"/>
    <property type="molecule type" value="Genomic_DNA"/>
</dbReference>
<gene>
    <name evidence="1" type="ORF">MILVUS5_LOCUS31251</name>
</gene>
<keyword evidence="2" id="KW-1185">Reference proteome</keyword>
<accession>A0ACB0LCZ1</accession>
<name>A0ACB0LCZ1_TRIPR</name>
<proteinExistence type="predicted"/>
<reference evidence="1" key="1">
    <citation type="submission" date="2023-10" db="EMBL/GenBank/DDBJ databases">
        <authorList>
            <person name="Rodriguez Cubillos JULIANA M."/>
            <person name="De Vega J."/>
        </authorList>
    </citation>
    <scope>NUCLEOTIDE SEQUENCE</scope>
</reference>
<sequence length="189" mass="20964">MAYAYSSTPYFQSSSPNPFTSPESVSESTKDSLQSITLLFQKMIETLKQWKEELIADNDEESLDDDEDLLVPDSIDDVQLTPFDGHSDEVSGSVSTVTETLIDNNLPLGFPISDEHDPYLDSETVVSAPHDYTSQFERFTFTTIVRLQPPMTVNPNSSSPPQYFVPSYDPGGQLDTSMTTSFGSKVLQP</sequence>
<evidence type="ECO:0000313" key="1">
    <source>
        <dbReference type="EMBL" id="CAJ2666460.1"/>
    </source>
</evidence>
<evidence type="ECO:0000313" key="2">
    <source>
        <dbReference type="Proteomes" id="UP001177021"/>
    </source>
</evidence>
<organism evidence="1 2">
    <name type="scientific">Trifolium pratense</name>
    <name type="common">Red clover</name>
    <dbReference type="NCBI Taxonomy" id="57577"/>
    <lineage>
        <taxon>Eukaryota</taxon>
        <taxon>Viridiplantae</taxon>
        <taxon>Streptophyta</taxon>
        <taxon>Embryophyta</taxon>
        <taxon>Tracheophyta</taxon>
        <taxon>Spermatophyta</taxon>
        <taxon>Magnoliopsida</taxon>
        <taxon>eudicotyledons</taxon>
        <taxon>Gunneridae</taxon>
        <taxon>Pentapetalae</taxon>
        <taxon>rosids</taxon>
        <taxon>fabids</taxon>
        <taxon>Fabales</taxon>
        <taxon>Fabaceae</taxon>
        <taxon>Papilionoideae</taxon>
        <taxon>50 kb inversion clade</taxon>
        <taxon>NPAAA clade</taxon>
        <taxon>Hologalegina</taxon>
        <taxon>IRL clade</taxon>
        <taxon>Trifolieae</taxon>
        <taxon>Trifolium</taxon>
    </lineage>
</organism>
<comment type="caution">
    <text evidence="1">The sequence shown here is derived from an EMBL/GenBank/DDBJ whole genome shotgun (WGS) entry which is preliminary data.</text>
</comment>
<dbReference type="Proteomes" id="UP001177021">
    <property type="component" value="Unassembled WGS sequence"/>
</dbReference>